<dbReference type="OrthoDB" id="3653914at2"/>
<dbReference type="Pfam" id="PF02896">
    <property type="entry name" value="PEP-utilizers_C"/>
    <property type="match status" value="1"/>
</dbReference>
<protein>
    <recommendedName>
        <fullName evidence="5">PEP-utilising enzyme C-terminal domain-containing protein</fullName>
    </recommendedName>
</protein>
<evidence type="ECO:0000256" key="3">
    <source>
        <dbReference type="ARBA" id="ARBA00022741"/>
    </source>
</evidence>
<evidence type="ECO:0000313" key="6">
    <source>
        <dbReference type="EMBL" id="QDX29061.1"/>
    </source>
</evidence>
<dbReference type="STRING" id="568768.GCA_000406125_03201"/>
<dbReference type="PANTHER" id="PTHR43030">
    <property type="entry name" value="PHOSPHOENOLPYRUVATE SYNTHASE"/>
    <property type="match status" value="1"/>
</dbReference>
<dbReference type="RefSeq" id="WP_042872558.1">
    <property type="nucleotide sequence ID" value="NZ_CM001975.1"/>
</dbReference>
<evidence type="ECO:0000256" key="1">
    <source>
        <dbReference type="ARBA" id="ARBA00007837"/>
    </source>
</evidence>
<dbReference type="Proteomes" id="UP000320591">
    <property type="component" value="Chromosome"/>
</dbReference>
<dbReference type="PANTHER" id="PTHR43030:SF1">
    <property type="entry name" value="PHOSPHOENOLPYRUVATE SYNTHASE"/>
    <property type="match status" value="1"/>
</dbReference>
<comment type="similarity">
    <text evidence="1">Belongs to the PEP-utilizing enzyme family.</text>
</comment>
<gene>
    <name evidence="6" type="ORF">Dpoa569_0000768</name>
</gene>
<evidence type="ECO:0000259" key="5">
    <source>
        <dbReference type="Pfam" id="PF02896"/>
    </source>
</evidence>
<keyword evidence="7" id="KW-1185">Reference proteome</keyword>
<dbReference type="SUPFAM" id="SSF51621">
    <property type="entry name" value="Phosphoenolpyruvate/pyruvate domain"/>
    <property type="match status" value="1"/>
</dbReference>
<keyword evidence="4" id="KW-0067">ATP-binding</keyword>
<proteinExistence type="inferred from homology"/>
<dbReference type="KEGG" id="dic:Dpoa569_0000768"/>
<organism evidence="6 7">
    <name type="scientific">Dickeya poaceiphila</name>
    <dbReference type="NCBI Taxonomy" id="568768"/>
    <lineage>
        <taxon>Bacteria</taxon>
        <taxon>Pseudomonadati</taxon>
        <taxon>Pseudomonadota</taxon>
        <taxon>Gammaproteobacteria</taxon>
        <taxon>Enterobacterales</taxon>
        <taxon>Pectobacteriaceae</taxon>
        <taxon>Dickeya</taxon>
    </lineage>
</organism>
<dbReference type="EMBL" id="CP042220">
    <property type="protein sequence ID" value="QDX29061.1"/>
    <property type="molecule type" value="Genomic_DNA"/>
</dbReference>
<dbReference type="AlphaFoldDB" id="A0A5B8I2X8"/>
<evidence type="ECO:0000256" key="4">
    <source>
        <dbReference type="ARBA" id="ARBA00022840"/>
    </source>
</evidence>
<dbReference type="InterPro" id="IPR000121">
    <property type="entry name" value="PEP_util_C"/>
</dbReference>
<sequence length="310" mass="35892">MDIEVSLSGELPDARLYEEVSAVGLLRGEYIFRRAGKYLTAPDGRQLMEEYIENVLRIFPDKDVWYRFIDAPANEINMLEGYDEYVLEEFPTIGLRGMRRAMELPRTFDLEFDVVTTLARKHKNLHILFPYICEMSEIEFGMDYVRRFNFPNKVSCMMETPAALWHAKDIQRLGLEYFLVGMNDLSSLVAGASRGSGFDRHNHPAIIGMLTMLRQTLSDGRISVAGYMKPEFLETAKQIGMDAITVHYSSFPAFFGEQFSNYQDMDFMLNFKKQDNRKRLRLWAQSLLDVANDTTSMTIQGLHWHKKVKS</sequence>
<dbReference type="InterPro" id="IPR015813">
    <property type="entry name" value="Pyrv/PenolPyrv_kinase-like_dom"/>
</dbReference>
<dbReference type="GO" id="GO:0005524">
    <property type="term" value="F:ATP binding"/>
    <property type="evidence" value="ECO:0007669"/>
    <property type="project" value="UniProtKB-KW"/>
</dbReference>
<evidence type="ECO:0000256" key="2">
    <source>
        <dbReference type="ARBA" id="ARBA00022723"/>
    </source>
</evidence>
<dbReference type="GO" id="GO:0008986">
    <property type="term" value="F:pyruvate, water dikinase activity"/>
    <property type="evidence" value="ECO:0007669"/>
    <property type="project" value="InterPro"/>
</dbReference>
<feature type="domain" description="PEP-utilising enzyme C-terminal" evidence="5">
    <location>
        <begin position="18"/>
        <end position="215"/>
    </location>
</feature>
<dbReference type="Gene3D" id="3.20.20.60">
    <property type="entry name" value="Phosphoenolpyruvate-binding domains"/>
    <property type="match status" value="1"/>
</dbReference>
<reference evidence="6 7" key="1">
    <citation type="journal article" date="2019" name="Environ. Microbiol.">
        <title>The phytopathogenic nature of Dickeya aquatica 174/2 and the dynamic early evolution of Dickeya pathogenicity.</title>
        <authorList>
            <person name="Duprey A."/>
            <person name="Taib N."/>
            <person name="Leonard S."/>
            <person name="Garin T."/>
            <person name="Flandrois J.P."/>
            <person name="Nasser W."/>
            <person name="Brochier-Armanet C."/>
            <person name="Reverchon S."/>
        </authorList>
    </citation>
    <scope>NUCLEOTIDE SEQUENCE [LARGE SCALE GENOMIC DNA]</scope>
    <source>
        <strain evidence="6 7">NCPPB 569</strain>
    </source>
</reference>
<keyword evidence="2" id="KW-0479">Metal-binding</keyword>
<dbReference type="GO" id="GO:0046872">
    <property type="term" value="F:metal ion binding"/>
    <property type="evidence" value="ECO:0007669"/>
    <property type="project" value="UniProtKB-KW"/>
</dbReference>
<dbReference type="InterPro" id="IPR040442">
    <property type="entry name" value="Pyrv_kinase-like_dom_sf"/>
</dbReference>
<evidence type="ECO:0000313" key="7">
    <source>
        <dbReference type="Proteomes" id="UP000320591"/>
    </source>
</evidence>
<name>A0A5B8I2X8_9GAMM</name>
<accession>A0A5B8I2X8</accession>
<keyword evidence="3" id="KW-0547">Nucleotide-binding</keyword>
<dbReference type="InterPro" id="IPR006319">
    <property type="entry name" value="PEP_synth"/>
</dbReference>